<dbReference type="InterPro" id="IPR015943">
    <property type="entry name" value="WD40/YVTN_repeat-like_dom_sf"/>
</dbReference>
<protein>
    <recommendedName>
        <fullName evidence="5">6-phosphogluconolactonase</fullName>
    </recommendedName>
</protein>
<dbReference type="Pfam" id="PF10282">
    <property type="entry name" value="Lactonase"/>
    <property type="match status" value="1"/>
</dbReference>
<feature type="signal peptide" evidence="2">
    <location>
        <begin position="1"/>
        <end position="21"/>
    </location>
</feature>
<dbReference type="PANTHER" id="PTHR30344:SF1">
    <property type="entry name" value="6-PHOSPHOGLUCONOLACTONASE"/>
    <property type="match status" value="1"/>
</dbReference>
<dbReference type="EMBL" id="PKSG01000457">
    <property type="protein sequence ID" value="POR35222.1"/>
    <property type="molecule type" value="Genomic_DNA"/>
</dbReference>
<dbReference type="InterPro" id="IPR019405">
    <property type="entry name" value="Lactonase_7-beta_prop"/>
</dbReference>
<evidence type="ECO:0000256" key="1">
    <source>
        <dbReference type="ARBA" id="ARBA00005564"/>
    </source>
</evidence>
<comment type="caution">
    <text evidence="3">The sequence shown here is derived from an EMBL/GenBank/DDBJ whole genome shotgun (WGS) entry which is preliminary data.</text>
</comment>
<dbReference type="GO" id="GO:0017057">
    <property type="term" value="F:6-phosphogluconolactonase activity"/>
    <property type="evidence" value="ECO:0007669"/>
    <property type="project" value="TreeGrafter"/>
</dbReference>
<dbReference type="InterPro" id="IPR050282">
    <property type="entry name" value="Cycloisomerase_2"/>
</dbReference>
<proteinExistence type="inferred from homology"/>
<dbReference type="PANTHER" id="PTHR30344">
    <property type="entry name" value="6-PHOSPHOGLUCONOLACTONASE-RELATED"/>
    <property type="match status" value="1"/>
</dbReference>
<evidence type="ECO:0000256" key="2">
    <source>
        <dbReference type="SAM" id="SignalP"/>
    </source>
</evidence>
<dbReference type="STRING" id="94208.A0A2S4KYF9"/>
<dbReference type="Gene3D" id="2.130.10.10">
    <property type="entry name" value="YVTN repeat-like/Quinoprotein amine dehydrogenase"/>
    <property type="match status" value="1"/>
</dbReference>
<sequence length="403" mass="41303">MLSALSASGLVASLLWTAAHASTGMLFVSSYSGKVTTLGFSACSSSSAGAAGVPKLETVSSTDGCAGSPSWLTLDHGRSTLFCVDEGLQAGGGSLSSFRTNADGSLATLGRLSTPPGPVSGALYGPRNGGLAVAHYGGSALSTWDVSDAAKMTPAQTETFRFTKPAGDAARQTAPHPHQAVLDPTGKFLAVPDLGADEVRLFAVGSANLTATPLAPVAVAPGSGPRHVAFAVKGDKTFMYLVTELASTIVGFRVTYPAGGIKLEELWTMGAHGRDKPVPKSAYASEIVISPDHNFAVVSSRNEGNLSVPNFDAGNSTALPSDPIINFAIDAATGALGAMQEVPAGGRYPRQFSMNKAGTLLAVGLQKDGRVVLMRRDPRSGRLGEFAGYAELAGQVTSVIFNE</sequence>
<keyword evidence="2" id="KW-0732">Signal</keyword>
<evidence type="ECO:0008006" key="5">
    <source>
        <dbReference type="Google" id="ProtNLM"/>
    </source>
</evidence>
<evidence type="ECO:0000313" key="4">
    <source>
        <dbReference type="Proteomes" id="UP000237481"/>
    </source>
</evidence>
<dbReference type="Proteomes" id="UP000237481">
    <property type="component" value="Unassembled WGS sequence"/>
</dbReference>
<keyword evidence="4" id="KW-1185">Reference proteome</keyword>
<accession>A0A2S4KYF9</accession>
<dbReference type="OrthoDB" id="9972196at2759"/>
<comment type="similarity">
    <text evidence="1">Belongs to the cycloisomerase 2 family.</text>
</comment>
<gene>
    <name evidence="3" type="ORF">TPAR_04586</name>
</gene>
<organism evidence="3 4">
    <name type="scientific">Tolypocladium paradoxum</name>
    <dbReference type="NCBI Taxonomy" id="94208"/>
    <lineage>
        <taxon>Eukaryota</taxon>
        <taxon>Fungi</taxon>
        <taxon>Dikarya</taxon>
        <taxon>Ascomycota</taxon>
        <taxon>Pezizomycotina</taxon>
        <taxon>Sordariomycetes</taxon>
        <taxon>Hypocreomycetidae</taxon>
        <taxon>Hypocreales</taxon>
        <taxon>Ophiocordycipitaceae</taxon>
        <taxon>Tolypocladium</taxon>
    </lineage>
</organism>
<dbReference type="AlphaFoldDB" id="A0A2S4KYF9"/>
<dbReference type="SUPFAM" id="SSF51004">
    <property type="entry name" value="C-terminal (heme d1) domain of cytochrome cd1-nitrite reductase"/>
    <property type="match status" value="1"/>
</dbReference>
<name>A0A2S4KYF9_9HYPO</name>
<feature type="chain" id="PRO_5015664080" description="6-phosphogluconolactonase" evidence="2">
    <location>
        <begin position="22"/>
        <end position="403"/>
    </location>
</feature>
<dbReference type="InterPro" id="IPR011048">
    <property type="entry name" value="Haem_d1_sf"/>
</dbReference>
<evidence type="ECO:0000313" key="3">
    <source>
        <dbReference type="EMBL" id="POR35222.1"/>
    </source>
</evidence>
<reference evidence="3 4" key="1">
    <citation type="submission" date="2018-01" db="EMBL/GenBank/DDBJ databases">
        <title>Harnessing the power of phylogenomics to disentangle the directionality and signatures of interkingdom host jumping in the parasitic fungal genus Tolypocladium.</title>
        <authorList>
            <person name="Quandt C.A."/>
            <person name="Patterson W."/>
            <person name="Spatafora J.W."/>
        </authorList>
    </citation>
    <scope>NUCLEOTIDE SEQUENCE [LARGE SCALE GENOMIC DNA]</scope>
    <source>
        <strain evidence="3 4">NRBC 100945</strain>
    </source>
</reference>